<accession>A0A9W6R8I8</accession>
<dbReference type="PANTHER" id="PTHR34070">
    <property type="entry name" value="ARMADILLO-TYPE FOLD"/>
    <property type="match status" value="1"/>
</dbReference>
<dbReference type="InterPro" id="IPR016024">
    <property type="entry name" value="ARM-type_fold"/>
</dbReference>
<dbReference type="InterPro" id="IPR014825">
    <property type="entry name" value="DNA_alkylation"/>
</dbReference>
<evidence type="ECO:0000313" key="1">
    <source>
        <dbReference type="EMBL" id="GLY69507.1"/>
    </source>
</evidence>
<proteinExistence type="predicted"/>
<dbReference type="CDD" id="cd07064">
    <property type="entry name" value="AlkD_like_1"/>
    <property type="match status" value="1"/>
</dbReference>
<organism evidence="1 2">
    <name type="scientific">Amycolatopsis taiwanensis</name>
    <dbReference type="NCBI Taxonomy" id="342230"/>
    <lineage>
        <taxon>Bacteria</taxon>
        <taxon>Bacillati</taxon>
        <taxon>Actinomycetota</taxon>
        <taxon>Actinomycetes</taxon>
        <taxon>Pseudonocardiales</taxon>
        <taxon>Pseudonocardiaceae</taxon>
        <taxon>Amycolatopsis</taxon>
    </lineage>
</organism>
<keyword evidence="2" id="KW-1185">Reference proteome</keyword>
<gene>
    <name evidence="1" type="ORF">Atai01_61260</name>
</gene>
<dbReference type="PANTHER" id="PTHR34070:SF1">
    <property type="entry name" value="DNA ALKYLATION REPAIR PROTEIN"/>
    <property type="match status" value="1"/>
</dbReference>
<dbReference type="AlphaFoldDB" id="A0A9W6R8I8"/>
<reference evidence="1" key="1">
    <citation type="submission" date="2023-03" db="EMBL/GenBank/DDBJ databases">
        <title>Amycolatopsis taiwanensis NBRC 103393.</title>
        <authorList>
            <person name="Ichikawa N."/>
            <person name="Sato H."/>
            <person name="Tonouchi N."/>
        </authorList>
    </citation>
    <scope>NUCLEOTIDE SEQUENCE</scope>
    <source>
        <strain evidence="1">NBRC 103393</strain>
    </source>
</reference>
<dbReference type="RefSeq" id="WP_285489035.1">
    <property type="nucleotide sequence ID" value="NZ_BSTI01000016.1"/>
</dbReference>
<protein>
    <submittedName>
        <fullName evidence="1">DNA alkylation repair protein</fullName>
    </submittedName>
</protein>
<dbReference type="Gene3D" id="1.25.10.90">
    <property type="match status" value="1"/>
</dbReference>
<dbReference type="SUPFAM" id="SSF48371">
    <property type="entry name" value="ARM repeat"/>
    <property type="match status" value="1"/>
</dbReference>
<sequence>MDEVAALVRAVRIALAEIADPAKAPEMRRYMKSEMPFRGVQKPARRTVARQVFADHPLTTRDSFLEATLRLWREAEFREERYLAIDLTGDRRYRRWQDTTLLPLYDELIVTGAWWDYVDEIAIRRVGPILQADPETVGHLMRRWAVDNDLWRRRTAVICQVGCREDVDRALLTETIEATMTDSDFFLRKGIGWALRELGKIDPRWVATFVAEHPALSPLSVREALKYVPSAAEPSA</sequence>
<dbReference type="Proteomes" id="UP001165136">
    <property type="component" value="Unassembled WGS sequence"/>
</dbReference>
<dbReference type="EMBL" id="BSTI01000016">
    <property type="protein sequence ID" value="GLY69507.1"/>
    <property type="molecule type" value="Genomic_DNA"/>
</dbReference>
<name>A0A9W6R8I8_9PSEU</name>
<comment type="caution">
    <text evidence="1">The sequence shown here is derived from an EMBL/GenBank/DDBJ whole genome shotgun (WGS) entry which is preliminary data.</text>
</comment>
<dbReference type="Pfam" id="PF08713">
    <property type="entry name" value="DNA_alkylation"/>
    <property type="match status" value="1"/>
</dbReference>
<evidence type="ECO:0000313" key="2">
    <source>
        <dbReference type="Proteomes" id="UP001165136"/>
    </source>
</evidence>